<dbReference type="Pfam" id="PF13561">
    <property type="entry name" value="adh_short_C2"/>
    <property type="match status" value="1"/>
</dbReference>
<keyword evidence="2" id="KW-0456">Lyase</keyword>
<sequence length="681" mass="74040">MASRLGINLTGRVFSVTGGASGMGLATATLLARHGAAAVWIADPQTARFDSARAQITAANNSTDVHLEAVDVSDSKQVDSWIERIVSKSGGLHGSANVAGLPQTLKVPHGPNLLGETDDLWRKIMSVNLDGVMYCTRAQVRAMVGMEKGSNPAIVNVSSMGAINHGGALYAYATSKAGCEHFTRNAAKDVFPYGIRINGVLPGNTTTPMSDQFFQGLPQEMRDQVMGKMGLSSSIQPEDIARAVVWLLSENSLTVNGRIVDTRTTTSNLFSEDEYCQTNSKMTESRLDIKALRAKFPALQQDQVFLDNAGGSQILGAAADSIRDYLITSNVQMGASYGVGKLSATKVNKGYEAAARYINALPDEIVYGASSTQLLRNLALGLTFAEGDEIIVSTLDHEANIAPWLDLAERQGLNIKWWTPEGQGNNPKLTVESLKPLLSDRTRFLALTHCTNLLGSIHDVKAIAAAAHEYPNVLVCVDGVAYAPHRPIDVRELGVDFYCLSWYKVFGPHIAMLYGSREAQKQLRPLGHYFNPAESLSDKAGFSAGSYELIASISVVVDHLLAESWDKSIAQETEIQKLLLDYLTERDDATIYGEPDSDPSKRLPIVSFTIDGWNSRSVVAAIEANSNLGLKHGHFYSHRLVKDVLDLDTTDGVVRVSMAHYNTREEIQTVIDTLQKIIVRQ</sequence>
<dbReference type="EMBL" id="JAAOAR010000196">
    <property type="protein sequence ID" value="KAF5596679.1"/>
    <property type="molecule type" value="Genomic_DNA"/>
</dbReference>
<dbReference type="SUPFAM" id="SSF51735">
    <property type="entry name" value="NAD(P)-binding Rossmann-fold domains"/>
    <property type="match status" value="1"/>
</dbReference>
<dbReference type="Pfam" id="PF00266">
    <property type="entry name" value="Aminotran_5"/>
    <property type="match status" value="1"/>
</dbReference>
<dbReference type="InterPro" id="IPR015422">
    <property type="entry name" value="PyrdxlP-dep_Trfase_small"/>
</dbReference>
<dbReference type="Proteomes" id="UP000544095">
    <property type="component" value="Unassembled WGS sequence"/>
</dbReference>
<dbReference type="PRINTS" id="PR00081">
    <property type="entry name" value="GDHRDH"/>
</dbReference>
<dbReference type="InterPro" id="IPR036291">
    <property type="entry name" value="NAD(P)-bd_dom_sf"/>
</dbReference>
<dbReference type="InterPro" id="IPR000192">
    <property type="entry name" value="Aminotrans_V_dom"/>
</dbReference>
<organism evidence="2 3">
    <name type="scientific">Fusarium pseudoanthophilum</name>
    <dbReference type="NCBI Taxonomy" id="48495"/>
    <lineage>
        <taxon>Eukaryota</taxon>
        <taxon>Fungi</taxon>
        <taxon>Dikarya</taxon>
        <taxon>Ascomycota</taxon>
        <taxon>Pezizomycotina</taxon>
        <taxon>Sordariomycetes</taxon>
        <taxon>Hypocreomycetidae</taxon>
        <taxon>Hypocreales</taxon>
        <taxon>Nectriaceae</taxon>
        <taxon>Fusarium</taxon>
        <taxon>Fusarium fujikuroi species complex</taxon>
    </lineage>
</organism>
<dbReference type="SUPFAM" id="SSF53383">
    <property type="entry name" value="PLP-dependent transferases"/>
    <property type="match status" value="1"/>
</dbReference>
<dbReference type="CDD" id="cd05233">
    <property type="entry name" value="SDR_c"/>
    <property type="match status" value="1"/>
</dbReference>
<comment type="caution">
    <text evidence="2">The sequence shown here is derived from an EMBL/GenBank/DDBJ whole genome shotgun (WGS) entry which is preliminary data.</text>
</comment>
<name>A0A8H5PHA1_9HYPO</name>
<evidence type="ECO:0000259" key="1">
    <source>
        <dbReference type="Pfam" id="PF00266"/>
    </source>
</evidence>
<feature type="domain" description="Aminotransferase class V" evidence="1">
    <location>
        <begin position="304"/>
        <end position="669"/>
    </location>
</feature>
<dbReference type="Gene3D" id="3.40.50.720">
    <property type="entry name" value="NAD(P)-binding Rossmann-like Domain"/>
    <property type="match status" value="1"/>
</dbReference>
<evidence type="ECO:0000313" key="3">
    <source>
        <dbReference type="Proteomes" id="UP000544095"/>
    </source>
</evidence>
<accession>A0A8H5PHA1</accession>
<dbReference type="Gene3D" id="3.40.640.10">
    <property type="entry name" value="Type I PLP-dependent aspartate aminotransferase-like (Major domain)"/>
    <property type="match status" value="1"/>
</dbReference>
<dbReference type="InterPro" id="IPR002347">
    <property type="entry name" value="SDR_fam"/>
</dbReference>
<reference evidence="2 3" key="1">
    <citation type="submission" date="2020-05" db="EMBL/GenBank/DDBJ databases">
        <title>Identification and distribution of gene clusters putatively required for synthesis of sphingolipid metabolism inhibitors in phylogenetically diverse species of the filamentous fungus Fusarium.</title>
        <authorList>
            <person name="Kim H.-S."/>
            <person name="Busman M."/>
            <person name="Brown D.W."/>
            <person name="Divon H."/>
            <person name="Uhlig S."/>
            <person name="Proctor R.H."/>
        </authorList>
    </citation>
    <scope>NUCLEOTIDE SEQUENCE [LARGE SCALE GENOMIC DNA]</scope>
    <source>
        <strain evidence="2 3">NRRL 25211</strain>
    </source>
</reference>
<proteinExistence type="predicted"/>
<dbReference type="Gene3D" id="3.90.1150.10">
    <property type="entry name" value="Aspartate Aminotransferase, domain 1"/>
    <property type="match status" value="1"/>
</dbReference>
<protein>
    <submittedName>
        <fullName evidence="2">Selenocysteine lyase</fullName>
    </submittedName>
</protein>
<keyword evidence="3" id="KW-1185">Reference proteome</keyword>
<dbReference type="InterPro" id="IPR015421">
    <property type="entry name" value="PyrdxlP-dep_Trfase_major"/>
</dbReference>
<evidence type="ECO:0000313" key="2">
    <source>
        <dbReference type="EMBL" id="KAF5596679.1"/>
    </source>
</evidence>
<dbReference type="AlphaFoldDB" id="A0A8H5PHA1"/>
<dbReference type="PANTHER" id="PTHR43586">
    <property type="entry name" value="CYSTEINE DESULFURASE"/>
    <property type="match status" value="1"/>
</dbReference>
<gene>
    <name evidence="2" type="ORF">FPANT_4273</name>
</gene>
<dbReference type="InterPro" id="IPR015424">
    <property type="entry name" value="PyrdxlP-dep_Trfase"/>
</dbReference>
<dbReference type="GO" id="GO:0016829">
    <property type="term" value="F:lyase activity"/>
    <property type="evidence" value="ECO:0007669"/>
    <property type="project" value="UniProtKB-KW"/>
</dbReference>
<dbReference type="PANTHER" id="PTHR43586:SF21">
    <property type="entry name" value="PYRIDOXAL PHOSPHATE (PLP)-DEPENDENT ASPARTATE AMINOTRANSFERASE SUPERFAMILY"/>
    <property type="match status" value="1"/>
</dbReference>